<reference evidence="1" key="1">
    <citation type="submission" date="2014-11" db="EMBL/GenBank/DDBJ databases">
        <authorList>
            <person name="Amaro Gonzalez C."/>
        </authorList>
    </citation>
    <scope>NUCLEOTIDE SEQUENCE</scope>
</reference>
<protein>
    <submittedName>
        <fullName evidence="1">Uncharacterized protein</fullName>
    </submittedName>
</protein>
<accession>A0A0E9PHS8</accession>
<dbReference type="EMBL" id="GBXM01104401">
    <property type="protein sequence ID" value="JAH04176.1"/>
    <property type="molecule type" value="Transcribed_RNA"/>
</dbReference>
<proteinExistence type="predicted"/>
<organism evidence="1">
    <name type="scientific">Anguilla anguilla</name>
    <name type="common">European freshwater eel</name>
    <name type="synonym">Muraena anguilla</name>
    <dbReference type="NCBI Taxonomy" id="7936"/>
    <lineage>
        <taxon>Eukaryota</taxon>
        <taxon>Metazoa</taxon>
        <taxon>Chordata</taxon>
        <taxon>Craniata</taxon>
        <taxon>Vertebrata</taxon>
        <taxon>Euteleostomi</taxon>
        <taxon>Actinopterygii</taxon>
        <taxon>Neopterygii</taxon>
        <taxon>Teleostei</taxon>
        <taxon>Anguilliformes</taxon>
        <taxon>Anguillidae</taxon>
        <taxon>Anguilla</taxon>
    </lineage>
</organism>
<dbReference type="AlphaFoldDB" id="A0A0E9PHS8"/>
<reference evidence="1" key="2">
    <citation type="journal article" date="2015" name="Fish Shellfish Immunol.">
        <title>Early steps in the European eel (Anguilla anguilla)-Vibrio vulnificus interaction in the gills: Role of the RtxA13 toxin.</title>
        <authorList>
            <person name="Callol A."/>
            <person name="Pajuelo D."/>
            <person name="Ebbesson L."/>
            <person name="Teles M."/>
            <person name="MacKenzie S."/>
            <person name="Amaro C."/>
        </authorList>
    </citation>
    <scope>NUCLEOTIDE SEQUENCE</scope>
</reference>
<name>A0A0E9PHS8_ANGAN</name>
<sequence length="34" mass="3833">MRLAEWKQILGAKAPKTSLKPSQKSGCYSIERLL</sequence>
<evidence type="ECO:0000313" key="1">
    <source>
        <dbReference type="EMBL" id="JAH04176.1"/>
    </source>
</evidence>